<dbReference type="AlphaFoldDB" id="D2V2T5"/>
<dbReference type="GO" id="GO:0003729">
    <property type="term" value="F:mRNA binding"/>
    <property type="evidence" value="ECO:0007669"/>
    <property type="project" value="InterPro"/>
</dbReference>
<dbReference type="OrthoDB" id="343582at2759"/>
<feature type="non-terminal residue" evidence="3">
    <location>
        <position position="1"/>
    </location>
</feature>
<evidence type="ECO:0000259" key="1">
    <source>
        <dbReference type="PROSITE" id="PS50179"/>
    </source>
</evidence>
<reference evidence="3 4" key="1">
    <citation type="journal article" date="2010" name="Cell">
        <title>The genome of Naegleria gruberi illuminates early eukaryotic versatility.</title>
        <authorList>
            <person name="Fritz-Laylin L.K."/>
            <person name="Prochnik S.E."/>
            <person name="Ginger M.L."/>
            <person name="Dacks J.B."/>
            <person name="Carpenter M.L."/>
            <person name="Field M.C."/>
            <person name="Kuo A."/>
            <person name="Paredez A."/>
            <person name="Chapman J."/>
            <person name="Pham J."/>
            <person name="Shu S."/>
            <person name="Neupane R."/>
            <person name="Cipriano M."/>
            <person name="Mancuso J."/>
            <person name="Tu H."/>
            <person name="Salamov A."/>
            <person name="Lindquist E."/>
            <person name="Shapiro H."/>
            <person name="Lucas S."/>
            <person name="Grigoriev I.V."/>
            <person name="Cande W.Z."/>
            <person name="Fulton C."/>
            <person name="Rokhsar D.S."/>
            <person name="Dawson S.C."/>
        </authorList>
    </citation>
    <scope>NUCLEOTIDE SEQUENCE [LARGE SCALE GENOMIC DNA]</scope>
    <source>
        <strain evidence="3 4">NEG-M</strain>
    </source>
</reference>
<evidence type="ECO:0000313" key="4">
    <source>
        <dbReference type="Proteomes" id="UP000006671"/>
    </source>
</evidence>
<dbReference type="PANTHER" id="PTHR15921">
    <property type="entry name" value="PRE-MRNA CLEAVAGE COMPLEX II"/>
    <property type="match status" value="1"/>
</dbReference>
<dbReference type="SUPFAM" id="SSF48464">
    <property type="entry name" value="ENTH/VHS domain"/>
    <property type="match status" value="1"/>
</dbReference>
<protein>
    <submittedName>
        <fullName evidence="3">Predicted protein</fullName>
    </submittedName>
</protein>
<dbReference type="RefSeq" id="XP_002681859.1">
    <property type="nucleotide sequence ID" value="XM_002681813.1"/>
</dbReference>
<feature type="domain" description="CID" evidence="2">
    <location>
        <begin position="1"/>
        <end position="100"/>
    </location>
</feature>
<dbReference type="InterPro" id="IPR047415">
    <property type="entry name" value="Pcf11_CID"/>
</dbReference>
<dbReference type="EMBL" id="GG738849">
    <property type="protein sequence ID" value="EFC49115.1"/>
    <property type="molecule type" value="Genomic_DNA"/>
</dbReference>
<name>D2V2T5_NAEGR</name>
<accession>D2V2T5</accession>
<dbReference type="InterPro" id="IPR008942">
    <property type="entry name" value="ENTH_VHS"/>
</dbReference>
<dbReference type="GO" id="GO:0005737">
    <property type="term" value="C:cytoplasm"/>
    <property type="evidence" value="ECO:0007669"/>
    <property type="project" value="TreeGrafter"/>
</dbReference>
<dbReference type="eggNOG" id="KOG2071">
    <property type="taxonomic scope" value="Eukaryota"/>
</dbReference>
<feature type="domain" description="VHS" evidence="1">
    <location>
        <begin position="29"/>
        <end position="100"/>
    </location>
</feature>
<dbReference type="GO" id="GO:0006369">
    <property type="term" value="P:termination of RNA polymerase II transcription"/>
    <property type="evidence" value="ECO:0007669"/>
    <property type="project" value="InterPro"/>
</dbReference>
<evidence type="ECO:0000259" key="2">
    <source>
        <dbReference type="PROSITE" id="PS51391"/>
    </source>
</evidence>
<dbReference type="GeneID" id="8852553"/>
<sequence>SLQKDLKTNSLMDIKKLTSIAREEIKYCKSIAKVISTRIKTASAEEKLPSLYLLDSIIKNIGGEYIDEFSAGISDLFFYSFKVQIDLNIQIKYLKLLKTW</sequence>
<dbReference type="PROSITE" id="PS50179">
    <property type="entry name" value="VHS"/>
    <property type="match status" value="1"/>
</dbReference>
<dbReference type="GO" id="GO:0031124">
    <property type="term" value="P:mRNA 3'-end processing"/>
    <property type="evidence" value="ECO:0007669"/>
    <property type="project" value="InterPro"/>
</dbReference>
<dbReference type="STRING" id="5762.D2V2T5"/>
<dbReference type="PROSITE" id="PS51391">
    <property type="entry name" value="CID"/>
    <property type="match status" value="1"/>
</dbReference>
<dbReference type="GO" id="GO:0005849">
    <property type="term" value="C:mRNA cleavage factor complex"/>
    <property type="evidence" value="ECO:0007669"/>
    <property type="project" value="TreeGrafter"/>
</dbReference>
<dbReference type="InterPro" id="IPR006569">
    <property type="entry name" value="CID_dom"/>
</dbReference>
<dbReference type="InParanoid" id="D2V2T5"/>
<dbReference type="CDD" id="cd16982">
    <property type="entry name" value="CID_Pcf11"/>
    <property type="match status" value="1"/>
</dbReference>
<dbReference type="InterPro" id="IPR045154">
    <property type="entry name" value="PCF11-like"/>
</dbReference>
<dbReference type="GO" id="GO:0000993">
    <property type="term" value="F:RNA polymerase II complex binding"/>
    <property type="evidence" value="ECO:0007669"/>
    <property type="project" value="InterPro"/>
</dbReference>
<proteinExistence type="predicted"/>
<dbReference type="Proteomes" id="UP000006671">
    <property type="component" value="Unassembled WGS sequence"/>
</dbReference>
<dbReference type="KEGG" id="ngr:NAEGRDRAFT_5199"/>
<organism evidence="4">
    <name type="scientific">Naegleria gruberi</name>
    <name type="common">Amoeba</name>
    <dbReference type="NCBI Taxonomy" id="5762"/>
    <lineage>
        <taxon>Eukaryota</taxon>
        <taxon>Discoba</taxon>
        <taxon>Heterolobosea</taxon>
        <taxon>Tetramitia</taxon>
        <taxon>Eutetramitia</taxon>
        <taxon>Vahlkampfiidae</taxon>
        <taxon>Naegleria</taxon>
    </lineage>
</organism>
<dbReference type="Pfam" id="PF04818">
    <property type="entry name" value="CID"/>
    <property type="match status" value="1"/>
</dbReference>
<evidence type="ECO:0000313" key="3">
    <source>
        <dbReference type="EMBL" id="EFC49115.1"/>
    </source>
</evidence>
<keyword evidence="4" id="KW-1185">Reference proteome</keyword>
<dbReference type="VEuPathDB" id="AmoebaDB:NAEGRDRAFT_5199"/>
<feature type="non-terminal residue" evidence="3">
    <location>
        <position position="100"/>
    </location>
</feature>
<dbReference type="InterPro" id="IPR002014">
    <property type="entry name" value="VHS_dom"/>
</dbReference>
<dbReference type="GO" id="GO:0035091">
    <property type="term" value="F:phosphatidylinositol binding"/>
    <property type="evidence" value="ECO:0007669"/>
    <property type="project" value="InterPro"/>
</dbReference>
<dbReference type="GO" id="GO:0043130">
    <property type="term" value="F:ubiquitin binding"/>
    <property type="evidence" value="ECO:0007669"/>
    <property type="project" value="InterPro"/>
</dbReference>
<dbReference type="Gene3D" id="1.25.40.90">
    <property type="match status" value="1"/>
</dbReference>
<gene>
    <name evidence="3" type="ORF">NAEGRDRAFT_5199</name>
</gene>
<dbReference type="PANTHER" id="PTHR15921:SF3">
    <property type="entry name" value="PRE-MRNA CLEAVAGE COMPLEX 2 PROTEIN PCF11"/>
    <property type="match status" value="1"/>
</dbReference>